<dbReference type="InterPro" id="IPR036097">
    <property type="entry name" value="HisK_dim/P_sf"/>
</dbReference>
<dbReference type="InterPro" id="IPR000014">
    <property type="entry name" value="PAS"/>
</dbReference>
<reference evidence="10 11" key="1">
    <citation type="submission" date="2020-09" db="EMBL/GenBank/DDBJ databases">
        <title>Roseomonas.</title>
        <authorList>
            <person name="Zhu W."/>
        </authorList>
    </citation>
    <scope>NUCLEOTIDE SEQUENCE [LARGE SCALE GENOMIC DNA]</scope>
    <source>
        <strain evidence="10 11">573</strain>
    </source>
</reference>
<dbReference type="PANTHER" id="PTHR43065:SF42">
    <property type="entry name" value="TWO-COMPONENT SENSOR PPRA"/>
    <property type="match status" value="1"/>
</dbReference>
<evidence type="ECO:0000256" key="3">
    <source>
        <dbReference type="ARBA" id="ARBA00022553"/>
    </source>
</evidence>
<proteinExistence type="predicted"/>
<evidence type="ECO:0000259" key="7">
    <source>
        <dbReference type="PROSITE" id="PS50110"/>
    </source>
</evidence>
<evidence type="ECO:0000313" key="10">
    <source>
        <dbReference type="EMBL" id="MBO1080655.1"/>
    </source>
</evidence>
<evidence type="ECO:0000259" key="6">
    <source>
        <dbReference type="PROSITE" id="PS50109"/>
    </source>
</evidence>
<dbReference type="CDD" id="cd00082">
    <property type="entry name" value="HisKA"/>
    <property type="match status" value="1"/>
</dbReference>
<dbReference type="InterPro" id="IPR013655">
    <property type="entry name" value="PAS_fold_3"/>
</dbReference>
<keyword evidence="3 4" id="KW-0597">Phosphoprotein</keyword>
<comment type="catalytic activity">
    <reaction evidence="1">
        <text>ATP + protein L-histidine = ADP + protein N-phospho-L-histidine.</text>
        <dbReference type="EC" id="2.7.13.3"/>
    </reaction>
</comment>
<name>A0ABS3KT50_9PROT</name>
<dbReference type="SMART" id="SM00448">
    <property type="entry name" value="REC"/>
    <property type="match status" value="1"/>
</dbReference>
<evidence type="ECO:0000256" key="4">
    <source>
        <dbReference type="PROSITE-ProRule" id="PRU00169"/>
    </source>
</evidence>
<dbReference type="CDD" id="cd18161">
    <property type="entry name" value="REC_hyHK_blue-like"/>
    <property type="match status" value="1"/>
</dbReference>
<protein>
    <recommendedName>
        <fullName evidence="2">histidine kinase</fullName>
        <ecNumber evidence="2">2.7.13.3</ecNumber>
    </recommendedName>
</protein>
<evidence type="ECO:0000256" key="1">
    <source>
        <dbReference type="ARBA" id="ARBA00000085"/>
    </source>
</evidence>
<dbReference type="SMART" id="SM00388">
    <property type="entry name" value="HisKA"/>
    <property type="match status" value="1"/>
</dbReference>
<dbReference type="NCBIfam" id="TIGR00229">
    <property type="entry name" value="sensory_box"/>
    <property type="match status" value="1"/>
</dbReference>
<dbReference type="InterPro" id="IPR011006">
    <property type="entry name" value="CheY-like_superfamily"/>
</dbReference>
<dbReference type="Pfam" id="PF00512">
    <property type="entry name" value="HisKA"/>
    <property type="match status" value="1"/>
</dbReference>
<dbReference type="PROSITE" id="PS50112">
    <property type="entry name" value="PAS"/>
    <property type="match status" value="1"/>
</dbReference>
<keyword evidence="11" id="KW-1185">Reference proteome</keyword>
<dbReference type="Gene3D" id="3.30.450.20">
    <property type="entry name" value="PAS domain"/>
    <property type="match status" value="1"/>
</dbReference>
<feature type="domain" description="Response regulatory" evidence="7">
    <location>
        <begin position="570"/>
        <end position="690"/>
    </location>
</feature>
<evidence type="ECO:0000256" key="2">
    <source>
        <dbReference type="ARBA" id="ARBA00012438"/>
    </source>
</evidence>
<dbReference type="InterPro" id="IPR001789">
    <property type="entry name" value="Sig_transdc_resp-reg_receiver"/>
</dbReference>
<evidence type="ECO:0000259" key="9">
    <source>
        <dbReference type="PROSITE" id="PS50113"/>
    </source>
</evidence>
<dbReference type="Gene3D" id="3.40.50.2300">
    <property type="match status" value="1"/>
</dbReference>
<dbReference type="PRINTS" id="PR00344">
    <property type="entry name" value="BCTRLSENSOR"/>
</dbReference>
<dbReference type="Gene3D" id="3.30.565.10">
    <property type="entry name" value="Histidine kinase-like ATPase, C-terminal domain"/>
    <property type="match status" value="1"/>
</dbReference>
<dbReference type="Pfam" id="PF00072">
    <property type="entry name" value="Response_reg"/>
    <property type="match status" value="1"/>
</dbReference>
<dbReference type="InterPro" id="IPR003594">
    <property type="entry name" value="HATPase_dom"/>
</dbReference>
<evidence type="ECO:0000256" key="5">
    <source>
        <dbReference type="SAM" id="Coils"/>
    </source>
</evidence>
<feature type="domain" description="PAS" evidence="8">
    <location>
        <begin position="148"/>
        <end position="219"/>
    </location>
</feature>
<dbReference type="EC" id="2.7.13.3" evidence="2"/>
<dbReference type="InterPro" id="IPR000700">
    <property type="entry name" value="PAS-assoc_C"/>
</dbReference>
<feature type="modified residue" description="4-aspartylphosphate" evidence="4">
    <location>
        <position position="620"/>
    </location>
</feature>
<accession>A0ABS3KT50</accession>
<dbReference type="Pfam" id="PF02518">
    <property type="entry name" value="HATPase_c"/>
    <property type="match status" value="1"/>
</dbReference>
<dbReference type="Proteomes" id="UP001518989">
    <property type="component" value="Unassembled WGS sequence"/>
</dbReference>
<dbReference type="Gene3D" id="1.10.287.130">
    <property type="match status" value="1"/>
</dbReference>
<comment type="caution">
    <text evidence="10">The sequence shown here is derived from an EMBL/GenBank/DDBJ whole genome shotgun (WGS) entry which is preliminary data.</text>
</comment>
<gene>
    <name evidence="10" type="ORF">IAI61_16545</name>
</gene>
<dbReference type="InterPro" id="IPR036890">
    <property type="entry name" value="HATPase_C_sf"/>
</dbReference>
<dbReference type="Pfam" id="PF08447">
    <property type="entry name" value="PAS_3"/>
    <property type="match status" value="1"/>
</dbReference>
<dbReference type="InterPro" id="IPR001610">
    <property type="entry name" value="PAC"/>
</dbReference>
<sequence>MPLSHRPPTLVYAPLGRDAAIAAALLSEVGAHPRICPDLGGFIAALNEDACFAVVTEEALNDADLRPLAGFVAGQPAWSDLPFIVLTRSGGGPERNPAAARLSELLGNATFLERPFHPTTFASIARSALKARARQFEARMRIEQLHESEERLRTALAAGRLGSWELDMANGTLDISAAGKAVFGFPPEAALDFSAMLAAIHPQDRPAMVAVVDAALHAGTDFTLEYRTVWPDGGLHWAEVRARSVRDRRGVRLVGVCSDITDRRAAEDAMRRLNETLEERVAERTAALKQAHDAMLAEIGQREHAEELLRQAQKMEAVGQLTGGLAHDFNNLLAGISGNLELLAARARQGRIGELDRFITAAQAAAARAASLTHRLLAFSRRQTLDPKPTALNRLVAGMEELIARTVGPGIALETAGGEGLWNTLVDPNQLENALLNLCINARDAMPDGGSLRITTANRHLDAAEAALLELPPGAFVTLCVQDTGTGMTPEVMARAFDPFFTTKPVGAGTGLGLSMIYGFARQSGGQAHIESAPGQGTRICLFLPRHDGAVDDAALAAVPPAPPAQAGETVLVVDDEASVRMLVAEVLQDLGYAAIEAVDGPSGLAVLRSDARIDLMISDVGLPGGMNGRQLADAGRSLRPDLRVLFITGYAESAVMSQPAPGVRPDPGMQVMTKPFTLDALGARIRELINAPRRAAG</sequence>
<dbReference type="PROSITE" id="PS50110">
    <property type="entry name" value="RESPONSE_REGULATORY"/>
    <property type="match status" value="1"/>
</dbReference>
<dbReference type="Gene3D" id="2.10.70.100">
    <property type="match status" value="1"/>
</dbReference>
<dbReference type="InterPro" id="IPR004358">
    <property type="entry name" value="Sig_transdc_His_kin-like_C"/>
</dbReference>
<feature type="domain" description="PAC" evidence="9">
    <location>
        <begin position="222"/>
        <end position="272"/>
    </location>
</feature>
<organism evidence="10 11">
    <name type="scientific">Roseomonas haemaphysalidis</name>
    <dbReference type="NCBI Taxonomy" id="2768162"/>
    <lineage>
        <taxon>Bacteria</taxon>
        <taxon>Pseudomonadati</taxon>
        <taxon>Pseudomonadota</taxon>
        <taxon>Alphaproteobacteria</taxon>
        <taxon>Acetobacterales</taxon>
        <taxon>Roseomonadaceae</taxon>
        <taxon>Roseomonas</taxon>
    </lineage>
</organism>
<evidence type="ECO:0000259" key="8">
    <source>
        <dbReference type="PROSITE" id="PS50112"/>
    </source>
</evidence>
<feature type="coiled-coil region" evidence="5">
    <location>
        <begin position="263"/>
        <end position="294"/>
    </location>
</feature>
<dbReference type="SUPFAM" id="SSF55785">
    <property type="entry name" value="PYP-like sensor domain (PAS domain)"/>
    <property type="match status" value="1"/>
</dbReference>
<keyword evidence="5" id="KW-0175">Coiled coil</keyword>
<dbReference type="EMBL" id="JACTNG010000009">
    <property type="protein sequence ID" value="MBO1080655.1"/>
    <property type="molecule type" value="Genomic_DNA"/>
</dbReference>
<dbReference type="PROSITE" id="PS50109">
    <property type="entry name" value="HIS_KIN"/>
    <property type="match status" value="1"/>
</dbReference>
<dbReference type="PANTHER" id="PTHR43065">
    <property type="entry name" value="SENSOR HISTIDINE KINASE"/>
    <property type="match status" value="1"/>
</dbReference>
<dbReference type="SMART" id="SM00387">
    <property type="entry name" value="HATPase_c"/>
    <property type="match status" value="1"/>
</dbReference>
<dbReference type="InterPro" id="IPR003661">
    <property type="entry name" value="HisK_dim/P_dom"/>
</dbReference>
<dbReference type="SMART" id="SM00086">
    <property type="entry name" value="PAC"/>
    <property type="match status" value="1"/>
</dbReference>
<evidence type="ECO:0000313" key="11">
    <source>
        <dbReference type="Proteomes" id="UP001518989"/>
    </source>
</evidence>
<dbReference type="CDD" id="cd00130">
    <property type="entry name" value="PAS"/>
    <property type="match status" value="1"/>
</dbReference>
<dbReference type="PROSITE" id="PS50113">
    <property type="entry name" value="PAC"/>
    <property type="match status" value="1"/>
</dbReference>
<dbReference type="InterPro" id="IPR005467">
    <property type="entry name" value="His_kinase_dom"/>
</dbReference>
<feature type="domain" description="Histidine kinase" evidence="6">
    <location>
        <begin position="324"/>
        <end position="548"/>
    </location>
</feature>
<dbReference type="SUPFAM" id="SSF52172">
    <property type="entry name" value="CheY-like"/>
    <property type="match status" value="2"/>
</dbReference>
<dbReference type="SMART" id="SM00091">
    <property type="entry name" value="PAS"/>
    <property type="match status" value="1"/>
</dbReference>
<dbReference type="InterPro" id="IPR035965">
    <property type="entry name" value="PAS-like_dom_sf"/>
</dbReference>
<dbReference type="SUPFAM" id="SSF55874">
    <property type="entry name" value="ATPase domain of HSP90 chaperone/DNA topoisomerase II/histidine kinase"/>
    <property type="match status" value="1"/>
</dbReference>
<dbReference type="SUPFAM" id="SSF47384">
    <property type="entry name" value="Homodimeric domain of signal transducing histidine kinase"/>
    <property type="match status" value="1"/>
</dbReference>